<dbReference type="InterPro" id="IPR011009">
    <property type="entry name" value="Kinase-like_dom_sf"/>
</dbReference>
<protein>
    <recommendedName>
        <fullName evidence="2">RING-type E3 ubiquitin transferase</fullName>
        <ecNumber evidence="2">2.3.2.27</ecNumber>
    </recommendedName>
</protein>
<dbReference type="EMBL" id="AWWV01014523">
    <property type="protein sequence ID" value="OMO56292.1"/>
    <property type="molecule type" value="Genomic_DNA"/>
</dbReference>
<gene>
    <name evidence="7" type="ORF">CCACVL1_26654</name>
</gene>
<dbReference type="AlphaFoldDB" id="A0A1R3GDZ4"/>
<comment type="catalytic activity">
    <reaction evidence="1">
        <text>S-ubiquitinyl-[E2 ubiquitin-conjugating enzyme]-L-cysteine + [acceptor protein]-L-lysine = [E2 ubiquitin-conjugating enzyme]-L-cysteine + N(6)-ubiquitinyl-[acceptor protein]-L-lysine.</text>
        <dbReference type="EC" id="2.3.2.27"/>
    </reaction>
</comment>
<dbReference type="PROSITE" id="PS50011">
    <property type="entry name" value="PROTEIN_KINASE_DOM"/>
    <property type="match status" value="1"/>
</dbReference>
<dbReference type="GO" id="GO:0003677">
    <property type="term" value="F:DNA binding"/>
    <property type="evidence" value="ECO:0007669"/>
    <property type="project" value="InterPro"/>
</dbReference>
<dbReference type="OMA" id="HPHLIAM"/>
<comment type="caution">
    <text evidence="7">The sequence shown here is derived from an EMBL/GenBank/DDBJ whole genome shotgun (WGS) entry which is preliminary data.</text>
</comment>
<keyword evidence="8" id="KW-1185">Reference proteome</keyword>
<evidence type="ECO:0000256" key="1">
    <source>
        <dbReference type="ARBA" id="ARBA00000900"/>
    </source>
</evidence>
<dbReference type="SUPFAM" id="SSF46774">
    <property type="entry name" value="ARID-like"/>
    <property type="match status" value="1"/>
</dbReference>
<dbReference type="InterPro" id="IPR000719">
    <property type="entry name" value="Prot_kinase_dom"/>
</dbReference>
<evidence type="ECO:0000313" key="7">
    <source>
        <dbReference type="EMBL" id="OMO56292.1"/>
    </source>
</evidence>
<dbReference type="CDD" id="cd16100">
    <property type="entry name" value="ARID"/>
    <property type="match status" value="1"/>
</dbReference>
<dbReference type="GO" id="GO:0004672">
    <property type="term" value="F:protein kinase activity"/>
    <property type="evidence" value="ECO:0007669"/>
    <property type="project" value="InterPro"/>
</dbReference>
<keyword evidence="4" id="KW-0175">Coiled coil</keyword>
<feature type="region of interest" description="Disordered" evidence="5">
    <location>
        <begin position="929"/>
        <end position="955"/>
    </location>
</feature>
<accession>A0A1R3GDZ4</accession>
<dbReference type="GO" id="GO:0061630">
    <property type="term" value="F:ubiquitin protein ligase activity"/>
    <property type="evidence" value="ECO:0007669"/>
    <property type="project" value="UniProtKB-EC"/>
</dbReference>
<dbReference type="Pfam" id="PF07714">
    <property type="entry name" value="PK_Tyr_Ser-Thr"/>
    <property type="match status" value="1"/>
</dbReference>
<evidence type="ECO:0000256" key="5">
    <source>
        <dbReference type="SAM" id="MobiDB-lite"/>
    </source>
</evidence>
<dbReference type="PANTHER" id="PTHR45647">
    <property type="entry name" value="OS02G0152300 PROTEIN"/>
    <property type="match status" value="1"/>
</dbReference>
<proteinExistence type="predicted"/>
<dbReference type="Gene3D" id="3.30.200.20">
    <property type="entry name" value="Phosphorylase Kinase, domain 1"/>
    <property type="match status" value="1"/>
</dbReference>
<dbReference type="SUPFAM" id="SSF56112">
    <property type="entry name" value="Protein kinase-like (PK-like)"/>
    <property type="match status" value="1"/>
</dbReference>
<evidence type="ECO:0000256" key="2">
    <source>
        <dbReference type="ARBA" id="ARBA00012483"/>
    </source>
</evidence>
<keyword evidence="3" id="KW-0833">Ubl conjugation pathway</keyword>
<dbReference type="EC" id="2.3.2.27" evidence="2"/>
<reference evidence="7 8" key="1">
    <citation type="submission" date="2013-09" db="EMBL/GenBank/DDBJ databases">
        <title>Corchorus capsularis genome sequencing.</title>
        <authorList>
            <person name="Alam M."/>
            <person name="Haque M.S."/>
            <person name="Islam M.S."/>
            <person name="Emdad E.M."/>
            <person name="Islam M.M."/>
            <person name="Ahmed B."/>
            <person name="Halim A."/>
            <person name="Hossen Q.M.M."/>
            <person name="Hossain M.Z."/>
            <person name="Ahmed R."/>
            <person name="Khan M.M."/>
            <person name="Islam R."/>
            <person name="Rashid M.M."/>
            <person name="Khan S.A."/>
            <person name="Rahman M.S."/>
            <person name="Alam M."/>
        </authorList>
    </citation>
    <scope>NUCLEOTIDE SEQUENCE [LARGE SCALE GENOMIC DNA]</scope>
    <source>
        <strain evidence="8">cv. CVL-1</strain>
        <tissue evidence="7">Whole seedling</tissue>
    </source>
</reference>
<feature type="coiled-coil region" evidence="4">
    <location>
        <begin position="225"/>
        <end position="287"/>
    </location>
</feature>
<feature type="domain" description="Protein kinase" evidence="6">
    <location>
        <begin position="454"/>
        <end position="698"/>
    </location>
</feature>
<dbReference type="InterPro" id="IPR001245">
    <property type="entry name" value="Ser-Thr/Tyr_kinase_cat_dom"/>
</dbReference>
<evidence type="ECO:0000256" key="3">
    <source>
        <dbReference type="ARBA" id="ARBA00022786"/>
    </source>
</evidence>
<dbReference type="InterPro" id="IPR036431">
    <property type="entry name" value="ARID_dom_sf"/>
</dbReference>
<dbReference type="InterPro" id="IPR051348">
    <property type="entry name" value="U-box_ubiquitin_ligases"/>
</dbReference>
<dbReference type="OrthoDB" id="10064100at2759"/>
<dbReference type="Proteomes" id="UP000188268">
    <property type="component" value="Unassembled WGS sequence"/>
</dbReference>
<dbReference type="GO" id="GO:0005524">
    <property type="term" value="F:ATP binding"/>
    <property type="evidence" value="ECO:0007669"/>
    <property type="project" value="InterPro"/>
</dbReference>
<dbReference type="Gramene" id="OMO56292">
    <property type="protein sequence ID" value="OMO56292"/>
    <property type="gene ID" value="CCACVL1_26654"/>
</dbReference>
<evidence type="ECO:0000256" key="4">
    <source>
        <dbReference type="SAM" id="Coils"/>
    </source>
</evidence>
<evidence type="ECO:0000259" key="6">
    <source>
        <dbReference type="PROSITE" id="PS50011"/>
    </source>
</evidence>
<dbReference type="PANTHER" id="PTHR45647:SF56">
    <property type="entry name" value="U-BOX DOMAIN-CONTAINING PROTEIN 50-RELATED"/>
    <property type="match status" value="1"/>
</dbReference>
<sequence length="955" mass="108856">METQVEKVYVAVGNDIQDGYKTLAWTLRKWNAQQISIVLLHVTYNISKDFVYTPFGKLPASAVSEEKLEVLRMYEQEKTDKLLSKYIAFCGKVKAEILKVEKYDEPIHKLIVDLMSGLRIGKFVMGMTFMKSSSWRSKSAISGSFYVHQYKPDFCELYIICGGKMVALKGNTDEGFMEDDQGIMVARIREKPTFKNLLGKIFSENPPSRRKNCSCTPSPNYDSKKNQWENNLQELENYFQHLLSLNLDDNDLIQTNPVEPDAAEDGNSNMNAEVEALNIKIDEAYKTIHLKRKEAKDNAEKYAKAEWAITLCNTRAEEVETRIKEEVSQRLEMKKILEKEKEQLHEVIRDVEESKIRLNSLMELQSELSNKLQISSMARVQAEAQLEKAVVTRVEMVREIEVLRRQRDLFQRRIEFCREKDALGMVARLTDQQLSCGYREYTAEDIRLATDNFSERLRLKSGGDWLNVYRGRISHSTVAIKMMNSSAKGYLSHEDFQAKVRLLNDIRHPHLVAMMGFCLEPQCIIFEYMHNGSLRDILFTTQIFSRKTNRKRVLKWHDRIRIAHEVCLGLSFLHMAEPRPLVHGQLTASNILLDRNLVAKISGYGLTQQHHDDQYDLRSDIRALGVLLMHMLTGRNWAGLIEDALIMDREALARILDDKAGKWPLDLAMELAGISMKCLSVSFGVNIDLQIETVMEELNELKKKADDVMARGGGFEVVSNENVNNNEDSSDVPGVFLCPIFQCGYLSQIDHLPRPNQSGYGACPGCRRNLALSPNPSAQPNTGEQLFYQALGAYYRKENLKSNQTKFVYHLYDEVKGRGGFGKVVAENSFGEVCESFAHRVGSRKPVNPRFLSGFYLEILSGFELSQIPRSTRMAECLRQSNTDLTLPLLAALGGRDVQLQRGEGSSAPQNQQGQLDLNLSLQIAGRQDAEQPDLHLSLAGERERMKRKREEDKA</sequence>
<dbReference type="STRING" id="210143.A0A1R3GDZ4"/>
<evidence type="ECO:0000313" key="8">
    <source>
        <dbReference type="Proteomes" id="UP000188268"/>
    </source>
</evidence>
<name>A0A1R3GDZ4_COCAP</name>
<feature type="compositionally biased region" description="Basic and acidic residues" evidence="5">
    <location>
        <begin position="941"/>
        <end position="955"/>
    </location>
</feature>
<organism evidence="7 8">
    <name type="scientific">Corchorus capsularis</name>
    <name type="common">Jute</name>
    <dbReference type="NCBI Taxonomy" id="210143"/>
    <lineage>
        <taxon>Eukaryota</taxon>
        <taxon>Viridiplantae</taxon>
        <taxon>Streptophyta</taxon>
        <taxon>Embryophyta</taxon>
        <taxon>Tracheophyta</taxon>
        <taxon>Spermatophyta</taxon>
        <taxon>Magnoliopsida</taxon>
        <taxon>eudicotyledons</taxon>
        <taxon>Gunneridae</taxon>
        <taxon>Pentapetalae</taxon>
        <taxon>rosids</taxon>
        <taxon>malvids</taxon>
        <taxon>Malvales</taxon>
        <taxon>Malvaceae</taxon>
        <taxon>Grewioideae</taxon>
        <taxon>Apeibeae</taxon>
        <taxon>Corchorus</taxon>
    </lineage>
</organism>
<dbReference type="Gene3D" id="1.10.510.10">
    <property type="entry name" value="Transferase(Phosphotransferase) domain 1"/>
    <property type="match status" value="1"/>
</dbReference>